<dbReference type="EMBL" id="JACCBH010000001">
    <property type="protein sequence ID" value="NYD53231.1"/>
    <property type="molecule type" value="Genomic_DNA"/>
</dbReference>
<accession>A0A7Y9ESV9</accession>
<name>A0A7Y9ESV9_9MICO</name>
<evidence type="ECO:0000256" key="1">
    <source>
        <dbReference type="SAM" id="MobiDB-lite"/>
    </source>
</evidence>
<evidence type="ECO:0008006" key="4">
    <source>
        <dbReference type="Google" id="ProtNLM"/>
    </source>
</evidence>
<organism evidence="2 3">
    <name type="scientific">Microbacterium pseudoresistens</name>
    <dbReference type="NCBI Taxonomy" id="640634"/>
    <lineage>
        <taxon>Bacteria</taxon>
        <taxon>Bacillati</taxon>
        <taxon>Actinomycetota</taxon>
        <taxon>Actinomycetes</taxon>
        <taxon>Micrococcales</taxon>
        <taxon>Microbacteriaceae</taxon>
        <taxon>Microbacterium</taxon>
    </lineage>
</organism>
<dbReference type="Proteomes" id="UP000552045">
    <property type="component" value="Unassembled WGS sequence"/>
</dbReference>
<dbReference type="AlphaFoldDB" id="A0A7Y9ESV9"/>
<gene>
    <name evidence="2" type="ORF">BKA02_000286</name>
</gene>
<sequence length="344" mass="37195">MTGELPDHRAMFVRFLSDSGDEAAARTRFQRLVTDLVMVKLPGASEVAYPGGGDWGIDTYVGGLDSDIVVWQSKFFTAWGKTQQGEIRDSFKQVVGKAKDQGFTVTAWTLCVPSVLPPDQQKWFDGWRQRQTRETGVRIELWNGVHIRSALQQADARELRELYFPDQMPVGSDVPVAALTNLGTLSDALFVVQLETAGHTETDAAKGFFFAAEAMARDVAGRGVSAEVSALNEAELEAHGTWEQEYNARSGSASEDGRMVGLIDDVNSGVAKLASSPELRLRPAHRRGLVHRLVEGARAGWVTHWRDVAAGHRGTSAGTALEKSGELPSAAPPADHAGEGATVV</sequence>
<feature type="region of interest" description="Disordered" evidence="1">
    <location>
        <begin position="314"/>
        <end position="344"/>
    </location>
</feature>
<keyword evidence="3" id="KW-1185">Reference proteome</keyword>
<comment type="caution">
    <text evidence="2">The sequence shown here is derived from an EMBL/GenBank/DDBJ whole genome shotgun (WGS) entry which is preliminary data.</text>
</comment>
<dbReference type="RefSeq" id="WP_179430604.1">
    <property type="nucleotide sequence ID" value="NZ_BAABLC010000003.1"/>
</dbReference>
<protein>
    <recommendedName>
        <fullName evidence="4">Restriction endonuclease</fullName>
    </recommendedName>
</protein>
<evidence type="ECO:0000313" key="2">
    <source>
        <dbReference type="EMBL" id="NYD53231.1"/>
    </source>
</evidence>
<proteinExistence type="predicted"/>
<reference evidence="2 3" key="1">
    <citation type="submission" date="2020-07" db="EMBL/GenBank/DDBJ databases">
        <title>Sequencing the genomes of 1000 actinobacteria strains.</title>
        <authorList>
            <person name="Klenk H.-P."/>
        </authorList>
    </citation>
    <scope>NUCLEOTIDE SEQUENCE [LARGE SCALE GENOMIC DNA]</scope>
    <source>
        <strain evidence="2 3">DSM 22185</strain>
    </source>
</reference>
<evidence type="ECO:0000313" key="3">
    <source>
        <dbReference type="Proteomes" id="UP000552045"/>
    </source>
</evidence>